<feature type="compositionally biased region" description="Polar residues" evidence="4">
    <location>
        <begin position="609"/>
        <end position="625"/>
    </location>
</feature>
<sequence>MSGVRTPGRSAVLGRLLRRDRVTGQVAIGLVGVLVVSALVYGVGMASSRYKLSDVGAWLTATGKGMVVHANGLLGKVDGKTQIQAAPNHRIKIIQDGNTVLLVNETTGVVSRIDPSQLKVTQSQRFGIGLQIVAAEGVAYTLDPVKGLVQQINPVTLAPIGRATALTPPIRPGGLDPRGTFWVPTEQSGQLIPFQNGVQGKPVTVAQPGAQLQLSMVAGVPTVIDTTSGTAAIAGPDGVRKVALLSSVRDNPKVPAKVEGQTLPILGTGGALVLLDTGTGRLTSAGLRLPQRHSFGAPQVLGPKVFIPDETAGALIVYNATTGRFEQTIRVSGKPGPLDVFVKDGMLWANDPYGDKAVSVDQNGQRRNIQKYTDKVPGGIRRPIPSQGAGGDRDGNPGGNGDRGGDRPGRPLPPNKPNRPNQPPSAPTSVVATGENGTVTVRFGRSARYRVQPTGYVLKYADGRPVDGVAEVPDNTPNTEFSVPNLPCEQEFQFRVVVRYQDPRSKSFRNGASGISNKTTACRNPAAPTGVTAVPDANGTITVSFTPGGDTTAVKKYVLTNDGGTSYPGVAPLPKGQSRFVVSGLECKAEDYTFKVTAVYDKGDGEGQAPSQETANARACSQPSPVSGLEATAENHGAQLKWNKVEGNGITYTVQSSAGTKSGLTETSYKVSGLRNGQSHDLTVTAVNAAGSSPATRTVNLDPAAHAQNYNGHHNNSTETTLRAGPNTNERKVGSFPKGFTGSVKVICQESGGLATDSDDASRKSSVWDKIEYEGNVVWVSDLFVATPESANGFSVPPLWNCT</sequence>
<keyword evidence="2" id="KW-0378">Hydrolase</keyword>
<dbReference type="PANTHER" id="PTHR13817:SF166">
    <property type="entry name" value="NEURONAL IGCAM-RELATED"/>
    <property type="match status" value="1"/>
</dbReference>
<dbReference type="PANTHER" id="PTHR13817">
    <property type="entry name" value="TITIN"/>
    <property type="match status" value="1"/>
</dbReference>
<evidence type="ECO:0000256" key="3">
    <source>
        <dbReference type="ARBA" id="ARBA00023326"/>
    </source>
</evidence>
<feature type="region of interest" description="Disordered" evidence="4">
    <location>
        <begin position="358"/>
        <end position="436"/>
    </location>
</feature>
<feature type="domain" description="Fibronectin type-III" evidence="6">
    <location>
        <begin position="622"/>
        <end position="707"/>
    </location>
</feature>
<dbReference type="SUPFAM" id="SSF51004">
    <property type="entry name" value="C-terminal (heme d1) domain of cytochrome cd1-nitrite reductase"/>
    <property type="match status" value="1"/>
</dbReference>
<evidence type="ECO:0000259" key="6">
    <source>
        <dbReference type="PROSITE" id="PS50853"/>
    </source>
</evidence>
<dbReference type="Gene3D" id="2.30.30.40">
    <property type="entry name" value="SH3 Domains"/>
    <property type="match status" value="1"/>
</dbReference>
<keyword evidence="8" id="KW-1185">Reference proteome</keyword>
<feature type="compositionally biased region" description="Pro residues" evidence="4">
    <location>
        <begin position="410"/>
        <end position="426"/>
    </location>
</feature>
<evidence type="ECO:0000256" key="1">
    <source>
        <dbReference type="ARBA" id="ARBA00022737"/>
    </source>
</evidence>
<keyword evidence="3" id="KW-0119">Carbohydrate metabolism</keyword>
<accession>A0ABN3PLB7</accession>
<feature type="compositionally biased region" description="Polar residues" evidence="4">
    <location>
        <begin position="427"/>
        <end position="436"/>
    </location>
</feature>
<dbReference type="InterPro" id="IPR050964">
    <property type="entry name" value="Striated_Muscle_Regulatory"/>
</dbReference>
<evidence type="ECO:0000256" key="2">
    <source>
        <dbReference type="ARBA" id="ARBA00023295"/>
    </source>
</evidence>
<keyword evidence="5" id="KW-0472">Membrane</keyword>
<name>A0ABN3PLB7_9ACTN</name>
<dbReference type="EMBL" id="BAAATD010000002">
    <property type="protein sequence ID" value="GAA2589275.1"/>
    <property type="molecule type" value="Genomic_DNA"/>
</dbReference>
<dbReference type="Proteomes" id="UP001501509">
    <property type="component" value="Unassembled WGS sequence"/>
</dbReference>
<keyword evidence="1" id="KW-0677">Repeat</keyword>
<evidence type="ECO:0000313" key="7">
    <source>
        <dbReference type="EMBL" id="GAA2589275.1"/>
    </source>
</evidence>
<evidence type="ECO:0000256" key="5">
    <source>
        <dbReference type="SAM" id="Phobius"/>
    </source>
</evidence>
<dbReference type="InterPro" id="IPR003961">
    <property type="entry name" value="FN3_dom"/>
</dbReference>
<dbReference type="CDD" id="cd00063">
    <property type="entry name" value="FN3"/>
    <property type="match status" value="3"/>
</dbReference>
<dbReference type="InterPro" id="IPR011048">
    <property type="entry name" value="Haem_d1_sf"/>
</dbReference>
<feature type="compositionally biased region" description="Polar residues" evidence="4">
    <location>
        <begin position="708"/>
        <end position="721"/>
    </location>
</feature>
<keyword evidence="5" id="KW-1133">Transmembrane helix</keyword>
<keyword evidence="5" id="KW-0812">Transmembrane</keyword>
<evidence type="ECO:0000256" key="4">
    <source>
        <dbReference type="SAM" id="MobiDB-lite"/>
    </source>
</evidence>
<feature type="region of interest" description="Disordered" evidence="4">
    <location>
        <begin position="706"/>
        <end position="733"/>
    </location>
</feature>
<protein>
    <recommendedName>
        <fullName evidence="6">Fibronectin type-III domain-containing protein</fullName>
    </recommendedName>
</protein>
<keyword evidence="2" id="KW-0326">Glycosidase</keyword>
<organism evidence="7 8">
    <name type="scientific">Actinomadura fulvescens</name>
    <dbReference type="NCBI Taxonomy" id="46160"/>
    <lineage>
        <taxon>Bacteria</taxon>
        <taxon>Bacillati</taxon>
        <taxon>Actinomycetota</taxon>
        <taxon>Actinomycetes</taxon>
        <taxon>Streptosporangiales</taxon>
        <taxon>Thermomonosporaceae</taxon>
        <taxon>Actinomadura</taxon>
    </lineage>
</organism>
<dbReference type="InterPro" id="IPR013783">
    <property type="entry name" value="Ig-like_fold"/>
</dbReference>
<reference evidence="7 8" key="1">
    <citation type="journal article" date="2019" name="Int. J. Syst. Evol. Microbiol.">
        <title>The Global Catalogue of Microorganisms (GCM) 10K type strain sequencing project: providing services to taxonomists for standard genome sequencing and annotation.</title>
        <authorList>
            <consortium name="The Broad Institute Genomics Platform"/>
            <consortium name="The Broad Institute Genome Sequencing Center for Infectious Disease"/>
            <person name="Wu L."/>
            <person name="Ma J."/>
        </authorList>
    </citation>
    <scope>NUCLEOTIDE SEQUENCE [LARGE SCALE GENOMIC DNA]</scope>
    <source>
        <strain evidence="7 8">JCM 6833</strain>
    </source>
</reference>
<feature type="compositionally biased region" description="Polar residues" evidence="4">
    <location>
        <begin position="360"/>
        <end position="371"/>
    </location>
</feature>
<dbReference type="SMART" id="SM00060">
    <property type="entry name" value="FN3"/>
    <property type="match status" value="3"/>
</dbReference>
<keyword evidence="3" id="KW-0624">Polysaccharide degradation</keyword>
<feature type="domain" description="Fibronectin type-III" evidence="6">
    <location>
        <begin position="423"/>
        <end position="523"/>
    </location>
</feature>
<dbReference type="Gene3D" id="2.60.40.10">
    <property type="entry name" value="Immunoglobulins"/>
    <property type="match status" value="3"/>
</dbReference>
<feature type="transmembrane region" description="Helical" evidence="5">
    <location>
        <begin position="21"/>
        <end position="43"/>
    </location>
</feature>
<comment type="caution">
    <text evidence="7">The sequence shown here is derived from an EMBL/GenBank/DDBJ whole genome shotgun (WGS) entry which is preliminary data.</text>
</comment>
<evidence type="ECO:0000313" key="8">
    <source>
        <dbReference type="Proteomes" id="UP001501509"/>
    </source>
</evidence>
<proteinExistence type="predicted"/>
<dbReference type="PROSITE" id="PS50853">
    <property type="entry name" value="FN3"/>
    <property type="match status" value="2"/>
</dbReference>
<dbReference type="InterPro" id="IPR036116">
    <property type="entry name" value="FN3_sf"/>
</dbReference>
<gene>
    <name evidence="7" type="ORF">GCM10010411_22730</name>
</gene>
<dbReference type="SUPFAM" id="SSF49265">
    <property type="entry name" value="Fibronectin type III"/>
    <property type="match status" value="2"/>
</dbReference>
<feature type="region of interest" description="Disordered" evidence="4">
    <location>
        <begin position="605"/>
        <end position="628"/>
    </location>
</feature>